<feature type="domain" description="Zinc finger PMZ-type" evidence="5">
    <location>
        <begin position="407"/>
        <end position="434"/>
    </location>
</feature>
<dbReference type="InterPro" id="IPR006564">
    <property type="entry name" value="Znf_PMZ"/>
</dbReference>
<dbReference type="EMBL" id="CP093349">
    <property type="protein sequence ID" value="WOH08744.1"/>
    <property type="molecule type" value="Genomic_DNA"/>
</dbReference>
<dbReference type="Pfam" id="PF04434">
    <property type="entry name" value="SWIM"/>
    <property type="match status" value="1"/>
</dbReference>
<evidence type="ECO:0000256" key="3">
    <source>
        <dbReference type="ARBA" id="ARBA00022833"/>
    </source>
</evidence>
<dbReference type="GO" id="GO:0008270">
    <property type="term" value="F:zinc ion binding"/>
    <property type="evidence" value="ECO:0007669"/>
    <property type="project" value="UniProtKB-KW"/>
</dbReference>
<evidence type="ECO:0000313" key="7">
    <source>
        <dbReference type="Proteomes" id="UP000077755"/>
    </source>
</evidence>
<reference evidence="6" key="1">
    <citation type="journal article" date="2016" name="Nat. Genet.">
        <title>A high-quality carrot genome assembly provides new insights into carotenoid accumulation and asterid genome evolution.</title>
        <authorList>
            <person name="Iorizzo M."/>
            <person name="Ellison S."/>
            <person name="Senalik D."/>
            <person name="Zeng P."/>
            <person name="Satapoomin P."/>
            <person name="Huang J."/>
            <person name="Bowman M."/>
            <person name="Iovene M."/>
            <person name="Sanseverino W."/>
            <person name="Cavagnaro P."/>
            <person name="Yildiz M."/>
            <person name="Macko-Podgorni A."/>
            <person name="Moranska E."/>
            <person name="Grzebelus E."/>
            <person name="Grzebelus D."/>
            <person name="Ashrafi H."/>
            <person name="Zheng Z."/>
            <person name="Cheng S."/>
            <person name="Spooner D."/>
            <person name="Van Deynze A."/>
            <person name="Simon P."/>
        </authorList>
    </citation>
    <scope>NUCLEOTIDE SEQUENCE</scope>
    <source>
        <tissue evidence="6">Leaf</tissue>
    </source>
</reference>
<keyword evidence="1" id="KW-0479">Metal-binding</keyword>
<dbReference type="AlphaFoldDB" id="A0AAF0XKL8"/>
<protein>
    <recommendedName>
        <fullName evidence="5">Zinc finger PMZ-type domain-containing protein</fullName>
    </recommendedName>
</protein>
<organism evidence="6 7">
    <name type="scientific">Daucus carota subsp. sativus</name>
    <name type="common">Carrot</name>
    <dbReference type="NCBI Taxonomy" id="79200"/>
    <lineage>
        <taxon>Eukaryota</taxon>
        <taxon>Viridiplantae</taxon>
        <taxon>Streptophyta</taxon>
        <taxon>Embryophyta</taxon>
        <taxon>Tracheophyta</taxon>
        <taxon>Spermatophyta</taxon>
        <taxon>Magnoliopsida</taxon>
        <taxon>eudicotyledons</taxon>
        <taxon>Gunneridae</taxon>
        <taxon>Pentapetalae</taxon>
        <taxon>asterids</taxon>
        <taxon>campanulids</taxon>
        <taxon>Apiales</taxon>
        <taxon>Apiaceae</taxon>
        <taxon>Apioideae</taxon>
        <taxon>Scandiceae</taxon>
        <taxon>Daucinae</taxon>
        <taxon>Daucus</taxon>
        <taxon>Daucus sect. Daucus</taxon>
    </lineage>
</organism>
<sequence length="580" mass="65512">MDYCVQEGFAINVLWADKTRYTATCYAACCVWRIHSSRLADGITWAIKKIEPNVHTCGGLETYNPICTVKWGAMKLLEDIRANPDIPGKALNELLFQRYGVYMRKSSVYNLKNYAVEKLFGGYDQSYADIPAYIKILCETNPDSKAYFSSVESESLPRQLLFDKIFISFTAMWKGFLAGCRPLIGVDGTHLKGNYGGILLSAVALDANNEIFPLAYAVVSVEDKENWSWFFWNLYNLVKDSSRGDWTIISNKQKGIDLALMDVWPTAKRRYCCRHISRNYKKQFAGPLMYILFWRACNATSQFTSRKAMEKLKESGGDSVMAWFAELGDSSTWSKHRFDPNVCNDSNTSNFVESFNSTLGIDRCRPIMKALKNISKDTISCKAYMSKPGEYEIHEGKSHFPLSLNNKICSCGAWQISDIPCRHAIRAMVHAKIDPHTVVLAWYSVRTYKQSYSHHINPLPDKEQWPAYADLPIIMPPTLKRGVGRPCRNRRREEGEDKKGKRTQTVKCKKCGCLGHNSRTCKGGLTEKEKRAAGGEPVLVRHLKVRDQSNAAKAAKAAATSQPTEVNDSQFSLSQSQSQV</sequence>
<dbReference type="KEGG" id="dcr:108203301"/>
<dbReference type="InterPro" id="IPR004332">
    <property type="entry name" value="Transposase_MuDR"/>
</dbReference>
<dbReference type="InterPro" id="IPR007527">
    <property type="entry name" value="Znf_SWIM"/>
</dbReference>
<dbReference type="Pfam" id="PF10551">
    <property type="entry name" value="MULE"/>
    <property type="match status" value="1"/>
</dbReference>
<evidence type="ECO:0000256" key="4">
    <source>
        <dbReference type="SAM" id="MobiDB-lite"/>
    </source>
</evidence>
<accession>A0AAF0XKL8</accession>
<evidence type="ECO:0000256" key="2">
    <source>
        <dbReference type="ARBA" id="ARBA00022771"/>
    </source>
</evidence>
<dbReference type="Pfam" id="PF03108">
    <property type="entry name" value="DBD_Tnp_Mut"/>
    <property type="match status" value="1"/>
</dbReference>
<dbReference type="PANTHER" id="PTHR31973">
    <property type="entry name" value="POLYPROTEIN, PUTATIVE-RELATED"/>
    <property type="match status" value="1"/>
</dbReference>
<dbReference type="SMART" id="SM00575">
    <property type="entry name" value="ZnF_PMZ"/>
    <property type="match status" value="1"/>
</dbReference>
<dbReference type="Proteomes" id="UP000077755">
    <property type="component" value="Chromosome 7"/>
</dbReference>
<keyword evidence="3" id="KW-0862">Zinc</keyword>
<feature type="region of interest" description="Disordered" evidence="4">
    <location>
        <begin position="551"/>
        <end position="580"/>
    </location>
</feature>
<dbReference type="InterPro" id="IPR018289">
    <property type="entry name" value="MULE_transposase_dom"/>
</dbReference>
<evidence type="ECO:0000259" key="5">
    <source>
        <dbReference type="SMART" id="SM00575"/>
    </source>
</evidence>
<proteinExistence type="predicted"/>
<keyword evidence="2" id="KW-0863">Zinc-finger</keyword>
<feature type="compositionally biased region" description="Low complexity" evidence="4">
    <location>
        <begin position="569"/>
        <end position="580"/>
    </location>
</feature>
<name>A0AAF0XKL8_DAUCS</name>
<gene>
    <name evidence="6" type="ORF">DCAR_0728191</name>
</gene>
<evidence type="ECO:0000256" key="1">
    <source>
        <dbReference type="ARBA" id="ARBA00022723"/>
    </source>
</evidence>
<reference evidence="6" key="2">
    <citation type="submission" date="2022-03" db="EMBL/GenBank/DDBJ databases">
        <title>Draft title - Genomic analysis of global carrot germplasm unveils the trajectory of domestication and the origin of high carotenoid orange carrot.</title>
        <authorList>
            <person name="Iorizzo M."/>
            <person name="Ellison S."/>
            <person name="Senalik D."/>
            <person name="Macko-Podgorni A."/>
            <person name="Grzebelus D."/>
            <person name="Bostan H."/>
            <person name="Rolling W."/>
            <person name="Curaba J."/>
            <person name="Simon P."/>
        </authorList>
    </citation>
    <scope>NUCLEOTIDE SEQUENCE</scope>
    <source>
        <tissue evidence="6">Leaf</tissue>
    </source>
</reference>
<keyword evidence="7" id="KW-1185">Reference proteome</keyword>
<evidence type="ECO:0000313" key="6">
    <source>
        <dbReference type="EMBL" id="WOH08744.1"/>
    </source>
</evidence>
<dbReference type="PANTHER" id="PTHR31973:SF197">
    <property type="entry name" value="SWIM-TYPE DOMAIN-CONTAINING PROTEIN"/>
    <property type="match status" value="1"/>
</dbReference>
<feature type="region of interest" description="Disordered" evidence="4">
    <location>
        <begin position="482"/>
        <end position="501"/>
    </location>
</feature>